<evidence type="ECO:0000256" key="4">
    <source>
        <dbReference type="ARBA" id="ARBA00022692"/>
    </source>
</evidence>
<dbReference type="Pfam" id="PF03015">
    <property type="entry name" value="Sterile"/>
    <property type="match status" value="1"/>
</dbReference>
<evidence type="ECO:0000256" key="9">
    <source>
        <dbReference type="ARBA" id="ARBA00052530"/>
    </source>
</evidence>
<name>A0A9P0GHQ4_9CUCU</name>
<evidence type="ECO:0000313" key="13">
    <source>
        <dbReference type="EMBL" id="CAH1110195.1"/>
    </source>
</evidence>
<dbReference type="Pfam" id="PF07993">
    <property type="entry name" value="NAD_binding_4"/>
    <property type="match status" value="1"/>
</dbReference>
<organism evidence="13 14">
    <name type="scientific">Psylliodes chrysocephalus</name>
    <dbReference type="NCBI Taxonomy" id="3402493"/>
    <lineage>
        <taxon>Eukaryota</taxon>
        <taxon>Metazoa</taxon>
        <taxon>Ecdysozoa</taxon>
        <taxon>Arthropoda</taxon>
        <taxon>Hexapoda</taxon>
        <taxon>Insecta</taxon>
        <taxon>Pterygota</taxon>
        <taxon>Neoptera</taxon>
        <taxon>Endopterygota</taxon>
        <taxon>Coleoptera</taxon>
        <taxon>Polyphaga</taxon>
        <taxon>Cucujiformia</taxon>
        <taxon>Chrysomeloidea</taxon>
        <taxon>Chrysomelidae</taxon>
        <taxon>Galerucinae</taxon>
        <taxon>Alticini</taxon>
        <taxon>Psylliodes</taxon>
    </lineage>
</organism>
<evidence type="ECO:0000259" key="11">
    <source>
        <dbReference type="Pfam" id="PF03015"/>
    </source>
</evidence>
<comment type="similarity">
    <text evidence="2 10">Belongs to the fatty acyl-CoA reductase family.</text>
</comment>
<dbReference type="Gene3D" id="3.40.50.720">
    <property type="entry name" value="NAD(P)-binding Rossmann-like Domain"/>
    <property type="match status" value="1"/>
</dbReference>
<comment type="catalytic activity">
    <reaction evidence="9 10">
        <text>a long-chain fatty acyl-CoA + 2 NADPH + 2 H(+) = a long-chain primary fatty alcohol + 2 NADP(+) + CoA</text>
        <dbReference type="Rhea" id="RHEA:52716"/>
        <dbReference type="ChEBI" id="CHEBI:15378"/>
        <dbReference type="ChEBI" id="CHEBI:57287"/>
        <dbReference type="ChEBI" id="CHEBI:57783"/>
        <dbReference type="ChEBI" id="CHEBI:58349"/>
        <dbReference type="ChEBI" id="CHEBI:77396"/>
        <dbReference type="ChEBI" id="CHEBI:83139"/>
        <dbReference type="EC" id="1.2.1.84"/>
    </reaction>
</comment>
<keyword evidence="4 10" id="KW-0812">Transmembrane</keyword>
<keyword evidence="3 10" id="KW-0444">Lipid biosynthesis</keyword>
<protein>
    <recommendedName>
        <fullName evidence="10">Fatty acyl-CoA reductase</fullName>
        <ecNumber evidence="10">1.2.1.84</ecNumber>
    </recommendedName>
</protein>
<feature type="transmembrane region" description="Helical" evidence="10">
    <location>
        <begin position="361"/>
        <end position="381"/>
    </location>
</feature>
<dbReference type="CDD" id="cd05236">
    <property type="entry name" value="FAR-N_SDR_e"/>
    <property type="match status" value="1"/>
</dbReference>
<evidence type="ECO:0000259" key="12">
    <source>
        <dbReference type="Pfam" id="PF07993"/>
    </source>
</evidence>
<feature type="domain" description="Fatty acyl-CoA reductase C-terminal" evidence="11">
    <location>
        <begin position="364"/>
        <end position="456"/>
    </location>
</feature>
<dbReference type="GO" id="GO:0080019">
    <property type="term" value="F:alcohol-forming very long-chain fatty acyl-CoA reductase activity"/>
    <property type="evidence" value="ECO:0007669"/>
    <property type="project" value="InterPro"/>
</dbReference>
<keyword evidence="14" id="KW-1185">Reference proteome</keyword>
<evidence type="ECO:0000256" key="10">
    <source>
        <dbReference type="RuleBase" id="RU363097"/>
    </source>
</evidence>
<dbReference type="GO" id="GO:0005777">
    <property type="term" value="C:peroxisome"/>
    <property type="evidence" value="ECO:0007669"/>
    <property type="project" value="TreeGrafter"/>
</dbReference>
<dbReference type="FunFam" id="3.40.50.720:FF:000143">
    <property type="entry name" value="Fatty acyl-CoA reductase"/>
    <property type="match status" value="1"/>
</dbReference>
<dbReference type="OrthoDB" id="429813at2759"/>
<dbReference type="PANTHER" id="PTHR11011">
    <property type="entry name" value="MALE STERILITY PROTEIN 2-RELATED"/>
    <property type="match status" value="1"/>
</dbReference>
<evidence type="ECO:0000256" key="5">
    <source>
        <dbReference type="ARBA" id="ARBA00022857"/>
    </source>
</evidence>
<evidence type="ECO:0000256" key="1">
    <source>
        <dbReference type="ARBA" id="ARBA00004141"/>
    </source>
</evidence>
<feature type="domain" description="Thioester reductase (TE)" evidence="12">
    <location>
        <begin position="23"/>
        <end position="294"/>
    </location>
</feature>
<dbReference type="GO" id="GO:0035336">
    <property type="term" value="P:long-chain fatty-acyl-CoA metabolic process"/>
    <property type="evidence" value="ECO:0007669"/>
    <property type="project" value="TreeGrafter"/>
</dbReference>
<accession>A0A9P0GHQ4</accession>
<evidence type="ECO:0000256" key="6">
    <source>
        <dbReference type="ARBA" id="ARBA00022989"/>
    </source>
</evidence>
<dbReference type="CDD" id="cd09071">
    <property type="entry name" value="FAR_C"/>
    <property type="match status" value="1"/>
</dbReference>
<dbReference type="GO" id="GO:0016020">
    <property type="term" value="C:membrane"/>
    <property type="evidence" value="ECO:0007669"/>
    <property type="project" value="UniProtKB-SubCell"/>
</dbReference>
<dbReference type="InterPro" id="IPR033640">
    <property type="entry name" value="FAR_C"/>
</dbReference>
<sequence length="505" mass="57813">MSEDLNSYPDRVADLYEGKTIFVTGGTGFMGKVLVEKMLRSCPGIKKLILLIRTKKDKRPEERIRTIMDDPLFELLKKIRGPDIIKKVIAVAGDVSLPDLGLSKESRELIIEEAEIIFHCAATIRFDESLKKAVLLNVRGTKLMLELAKECKKLKIFSHMSTAYCHLHERVLYEKVYPPPADPYHVIKTVEWLSDDIIDVITPKILGDIPNTYAFTKALGEALVANEMDNLPVVILRPSIVIPVWREPIPGWTDNINGPAGLLIGAGKGVIRTMYCNSDGYADFLPVDIGVNAMLVSTMDYLTFGTRRIYNLTSSSEYKISWSEIIEIGRTVIETKMPLNNVAWYPGGSMKTSRLLHNICFYLFHMLPAIFVDALLMLLGYKPVLMRVQKRIIKGFEVFEYYANNQWDFVNDDSLKARSILNPRERETYKIDGQGIDYVDYFTNCVHCTRLYILKETDDTIPAAKRHMKVMWVVDKLFKLFFVVGMLYYMWTKIMKPLVNSYLKL</sequence>
<keyword evidence="10" id="KW-0560">Oxidoreductase</keyword>
<dbReference type="InterPro" id="IPR026055">
    <property type="entry name" value="FAR"/>
</dbReference>
<evidence type="ECO:0000256" key="8">
    <source>
        <dbReference type="ARBA" id="ARBA00023136"/>
    </source>
</evidence>
<keyword evidence="7 10" id="KW-0443">Lipid metabolism</keyword>
<dbReference type="EMBL" id="OV651816">
    <property type="protein sequence ID" value="CAH1110195.1"/>
    <property type="molecule type" value="Genomic_DNA"/>
</dbReference>
<proteinExistence type="inferred from homology"/>
<dbReference type="InterPro" id="IPR036291">
    <property type="entry name" value="NAD(P)-bd_dom_sf"/>
</dbReference>
<comment type="subcellular location">
    <subcellularLocation>
        <location evidence="1">Membrane</location>
        <topology evidence="1">Multi-pass membrane protein</topology>
    </subcellularLocation>
</comment>
<evidence type="ECO:0000256" key="7">
    <source>
        <dbReference type="ARBA" id="ARBA00023098"/>
    </source>
</evidence>
<feature type="transmembrane region" description="Helical" evidence="10">
    <location>
        <begin position="470"/>
        <end position="491"/>
    </location>
</feature>
<keyword evidence="8 10" id="KW-0472">Membrane</keyword>
<reference evidence="13" key="1">
    <citation type="submission" date="2022-01" db="EMBL/GenBank/DDBJ databases">
        <authorList>
            <person name="King R."/>
        </authorList>
    </citation>
    <scope>NUCLEOTIDE SEQUENCE</scope>
</reference>
<dbReference type="AlphaFoldDB" id="A0A9P0GHQ4"/>
<dbReference type="InterPro" id="IPR013120">
    <property type="entry name" value="FAR_NAD-bd"/>
</dbReference>
<comment type="function">
    <text evidence="10">Catalyzes the reduction of fatty acyl-CoA to fatty alcohols.</text>
</comment>
<dbReference type="Proteomes" id="UP001153636">
    <property type="component" value="Chromosome 4"/>
</dbReference>
<dbReference type="SUPFAM" id="SSF51735">
    <property type="entry name" value="NAD(P)-binding Rossmann-fold domains"/>
    <property type="match status" value="1"/>
</dbReference>
<evidence type="ECO:0000256" key="3">
    <source>
        <dbReference type="ARBA" id="ARBA00022516"/>
    </source>
</evidence>
<evidence type="ECO:0000256" key="2">
    <source>
        <dbReference type="ARBA" id="ARBA00005928"/>
    </source>
</evidence>
<gene>
    <name evidence="13" type="ORF">PSYICH_LOCUS10118</name>
</gene>
<dbReference type="EC" id="1.2.1.84" evidence="10"/>
<evidence type="ECO:0000313" key="14">
    <source>
        <dbReference type="Proteomes" id="UP001153636"/>
    </source>
</evidence>
<dbReference type="PANTHER" id="PTHR11011:SF61">
    <property type="entry name" value="FATTY ACYL-COA REDUCTASE"/>
    <property type="match status" value="1"/>
</dbReference>
<keyword evidence="5 10" id="KW-0521">NADP</keyword>
<keyword evidence="6 10" id="KW-1133">Transmembrane helix</keyword>
<dbReference type="GO" id="GO:0102965">
    <property type="term" value="F:alcohol-forming long-chain fatty acyl-CoA reductase activity"/>
    <property type="evidence" value="ECO:0007669"/>
    <property type="project" value="UniProtKB-EC"/>
</dbReference>